<evidence type="ECO:0000313" key="1">
    <source>
        <dbReference type="EMBL" id="ANB50658.1"/>
    </source>
</evidence>
<dbReference type="RefSeq" id="YP_010776409.1">
    <property type="nucleotide sequence ID" value="NC_075034.1"/>
</dbReference>
<organism evidence="1 2">
    <name type="scientific">Powai lake megavirus</name>
    <dbReference type="NCBI Taxonomy" id="1842663"/>
    <lineage>
        <taxon>Viruses</taxon>
        <taxon>Varidnaviria</taxon>
        <taxon>Bamfordvirae</taxon>
        <taxon>Nucleocytoviricota</taxon>
        <taxon>Megaviricetes</taxon>
        <taxon>Imitervirales</taxon>
        <taxon>Mimiviridae</taxon>
        <taxon>Megamimivirinae</taxon>
        <taxon>Megavirus</taxon>
        <taxon>Megavirus powaiense</taxon>
    </lineage>
</organism>
<dbReference type="EMBL" id="KU877344">
    <property type="protein sequence ID" value="ANB50658.1"/>
    <property type="molecule type" value="Genomic_DNA"/>
</dbReference>
<dbReference type="GeneID" id="80513020"/>
<proteinExistence type="predicted"/>
<keyword evidence="2" id="KW-1185">Reference proteome</keyword>
<accession>A0A167RGK1</accession>
<sequence length="174" mass="21054">MANFDYYNYRIGTVTDVIKKELDFYSKSDFANQYPLDEYISYLKKRIGCDRYVSTNTYYDNSQTEMKKMNLDEYGKDMDAMVYKKPWNKLKEFHKIMKIKEYINKLTYGEKINNIDMENNKEFIIKEIILGLKSKRFNKNKSEIVYDYEKMEITSISCLDYNKKKGIYEIDWDA</sequence>
<evidence type="ECO:0000313" key="2">
    <source>
        <dbReference type="Proteomes" id="UP000241365"/>
    </source>
</evidence>
<reference evidence="1 2" key="1">
    <citation type="journal article" date="2016" name="Genome Announc.">
        <title>Complete Genome Sequence of a New Megavirus Family Member Isolated from an Inland Water Lake for the First Time in India.</title>
        <authorList>
            <person name="Chatterjee A."/>
            <person name="Ali F."/>
            <person name="Bange D."/>
            <person name="Kondabagil K."/>
        </authorList>
    </citation>
    <scope>NUCLEOTIDE SEQUENCE [LARGE SCALE GENOMIC DNA]</scope>
    <source>
        <strain evidence="1">1</strain>
    </source>
</reference>
<dbReference type="KEGG" id="vg:80513020"/>
<name>A0A167RGK1_9VIRU</name>
<protein>
    <submittedName>
        <fullName evidence="1">Uncharacterized protein</fullName>
    </submittedName>
</protein>
<dbReference type="Proteomes" id="UP000241365">
    <property type="component" value="Segment"/>
</dbReference>